<evidence type="ECO:0000313" key="1">
    <source>
        <dbReference type="EMBL" id="QGY45147.1"/>
    </source>
</evidence>
<dbReference type="KEGG" id="mcos:GM418_16155"/>
<keyword evidence="2" id="KW-1185">Reference proteome</keyword>
<protein>
    <recommendedName>
        <fullName evidence="3">Gliding motility lipoprotein GldB</fullName>
    </recommendedName>
</protein>
<dbReference type="Pfam" id="PF25594">
    <property type="entry name" value="GldB_lipo"/>
    <property type="match status" value="1"/>
</dbReference>
<dbReference type="PROSITE" id="PS51257">
    <property type="entry name" value="PROKAR_LIPOPROTEIN"/>
    <property type="match status" value="1"/>
</dbReference>
<dbReference type="EMBL" id="CP046401">
    <property type="protein sequence ID" value="QGY45147.1"/>
    <property type="molecule type" value="Genomic_DNA"/>
</dbReference>
<dbReference type="InterPro" id="IPR019853">
    <property type="entry name" value="GldB-like"/>
</dbReference>
<gene>
    <name evidence="1" type="ORF">GM418_16155</name>
</gene>
<evidence type="ECO:0000313" key="2">
    <source>
        <dbReference type="Proteomes" id="UP000428260"/>
    </source>
</evidence>
<evidence type="ECO:0008006" key="3">
    <source>
        <dbReference type="Google" id="ProtNLM"/>
    </source>
</evidence>
<accession>A0A6I6JY57</accession>
<proteinExistence type="predicted"/>
<dbReference type="AlphaFoldDB" id="A0A6I6JY57"/>
<dbReference type="Proteomes" id="UP000428260">
    <property type="component" value="Chromosome"/>
</dbReference>
<dbReference type="RefSeq" id="WP_158868143.1">
    <property type="nucleotide sequence ID" value="NZ_CP046401.1"/>
</dbReference>
<sequence length="335" mass="39292">MKRGILILFLFMIFISCKRNPLKVDISGIDAQPEFVRFEKELFSLPQKDTLQEFIDLHKKHPGFFDLFTYKIINIGGIDDEGFVGYMNTFLTDTMILNINSMVEEEFSTFREIQNQVTKAFKYYKYHFPEKNIPSIYTYISGFNQSVVTAEDIIGISLDKYLGRDCSYYQRLSTTPQYKILNMHKNKIVSDLAFAWGMTEFDQTNKATNLLGNMIHQGKLMYFVDALLPTMSDSLKIGYTEEQLEWCKKNEAEMWLRLVETKMLYSSKRMDIIRYINDGPYTNGFPLESPARTGVWIGWQIVRKYMNKHPEVTLPQLMQNTDYQKILNESGYFPE</sequence>
<organism evidence="1 2">
    <name type="scientific">Maribellus comscasis</name>
    <dbReference type="NCBI Taxonomy" id="2681766"/>
    <lineage>
        <taxon>Bacteria</taxon>
        <taxon>Pseudomonadati</taxon>
        <taxon>Bacteroidota</taxon>
        <taxon>Bacteroidia</taxon>
        <taxon>Marinilabiliales</taxon>
        <taxon>Prolixibacteraceae</taxon>
        <taxon>Maribellus</taxon>
    </lineage>
</organism>
<name>A0A6I6JY57_9BACT</name>
<reference evidence="1 2" key="1">
    <citation type="submission" date="2019-11" db="EMBL/GenBank/DDBJ databases">
        <authorList>
            <person name="Zheng R.K."/>
            <person name="Sun C.M."/>
        </authorList>
    </citation>
    <scope>NUCLEOTIDE SEQUENCE [LARGE SCALE GENOMIC DNA]</scope>
    <source>
        <strain evidence="1 2">WC007</strain>
    </source>
</reference>